<evidence type="ECO:0000259" key="3">
    <source>
        <dbReference type="Pfam" id="PF06110"/>
    </source>
</evidence>
<dbReference type="STRING" id="34508.A0A4V5ZYL8"/>
<dbReference type="InterPro" id="IPR045108">
    <property type="entry name" value="TXNDC17-like"/>
</dbReference>
<dbReference type="AlphaFoldDB" id="A0A4V5ZYL8"/>
<reference evidence="4 5" key="2">
    <citation type="journal article" date="2019" name="G3 (Bethesda)">
        <title>Hybrid Assembly of the Genome of the Entomopathogenic Nematode Steinernema carpocapsae Identifies the X-Chromosome.</title>
        <authorList>
            <person name="Serra L."/>
            <person name="Macchietto M."/>
            <person name="Macias-Munoz A."/>
            <person name="McGill C.J."/>
            <person name="Rodriguez I.M."/>
            <person name="Rodriguez B."/>
            <person name="Murad R."/>
            <person name="Mortazavi A."/>
        </authorList>
    </citation>
    <scope>NUCLEOTIDE SEQUENCE [LARGE SCALE GENOMIC DNA]</scope>
    <source>
        <strain evidence="4 5">ALL</strain>
    </source>
</reference>
<keyword evidence="5" id="KW-1185">Reference proteome</keyword>
<dbReference type="GO" id="GO:0005829">
    <property type="term" value="C:cytosol"/>
    <property type="evidence" value="ECO:0007669"/>
    <property type="project" value="TreeGrafter"/>
</dbReference>
<dbReference type="SUPFAM" id="SSF52833">
    <property type="entry name" value="Thioredoxin-like"/>
    <property type="match status" value="1"/>
</dbReference>
<sequence>MFSHLHLDGYEELKAALENTKDRRTFILFTGGKDPETGKSWCPDCVTAEPHVEKAVASELSSTDCIFITCFVGDPTYWKNKENPFRTDESFKVTCIPTMVEVGVKGKRLIDEQLCHADLLKDFFEED</sequence>
<organism evidence="4 5">
    <name type="scientific">Steinernema carpocapsae</name>
    <name type="common">Entomopathogenic nematode</name>
    <dbReference type="NCBI Taxonomy" id="34508"/>
    <lineage>
        <taxon>Eukaryota</taxon>
        <taxon>Metazoa</taxon>
        <taxon>Ecdysozoa</taxon>
        <taxon>Nematoda</taxon>
        <taxon>Chromadorea</taxon>
        <taxon>Rhabditida</taxon>
        <taxon>Tylenchina</taxon>
        <taxon>Panagrolaimomorpha</taxon>
        <taxon>Strongyloidoidea</taxon>
        <taxon>Steinernematidae</taxon>
        <taxon>Steinernema</taxon>
    </lineage>
</organism>
<dbReference type="Pfam" id="PF06110">
    <property type="entry name" value="TXD17-like_Trx"/>
    <property type="match status" value="1"/>
</dbReference>
<dbReference type="Proteomes" id="UP000298663">
    <property type="component" value="Unassembled WGS sequence"/>
</dbReference>
<comment type="similarity">
    <text evidence="1">Belongs to the thioredoxin family.</text>
</comment>
<feature type="domain" description="Thioredoxin" evidence="3">
    <location>
        <begin position="8"/>
        <end position="126"/>
    </location>
</feature>
<dbReference type="Gene3D" id="3.40.30.10">
    <property type="entry name" value="Glutaredoxin"/>
    <property type="match status" value="1"/>
</dbReference>
<evidence type="ECO:0000256" key="2">
    <source>
        <dbReference type="ARBA" id="ARBA00016949"/>
    </source>
</evidence>
<name>A0A4V5ZYL8_STECR</name>
<comment type="caution">
    <text evidence="4">The sequence shown here is derived from an EMBL/GenBank/DDBJ whole genome shotgun (WGS) entry which is preliminary data.</text>
</comment>
<proteinExistence type="inferred from homology"/>
<dbReference type="InterPro" id="IPR036249">
    <property type="entry name" value="Thioredoxin-like_sf"/>
</dbReference>
<dbReference type="PANTHER" id="PTHR12452:SF0">
    <property type="entry name" value="THIOREDOXIN DOMAIN-CONTAINING PROTEIN 17"/>
    <property type="match status" value="1"/>
</dbReference>
<dbReference type="InterPro" id="IPR010357">
    <property type="entry name" value="TXNDC17_dom"/>
</dbReference>
<evidence type="ECO:0000256" key="1">
    <source>
        <dbReference type="ARBA" id="ARBA00008987"/>
    </source>
</evidence>
<accession>A0A4V5ZYL8</accession>
<dbReference type="EMBL" id="AZBU02000009">
    <property type="protein sequence ID" value="TKR64255.1"/>
    <property type="molecule type" value="Genomic_DNA"/>
</dbReference>
<protein>
    <recommendedName>
        <fullName evidence="2">Thioredoxin domain-containing protein 17</fullName>
    </recommendedName>
</protein>
<evidence type="ECO:0000313" key="4">
    <source>
        <dbReference type="EMBL" id="TKR64255.1"/>
    </source>
</evidence>
<dbReference type="OrthoDB" id="78947at2759"/>
<reference evidence="4 5" key="1">
    <citation type="journal article" date="2015" name="Genome Biol.">
        <title>Comparative genomics of Steinernema reveals deeply conserved gene regulatory networks.</title>
        <authorList>
            <person name="Dillman A.R."/>
            <person name="Macchietto M."/>
            <person name="Porter C.F."/>
            <person name="Rogers A."/>
            <person name="Williams B."/>
            <person name="Antoshechkin I."/>
            <person name="Lee M.M."/>
            <person name="Goodwin Z."/>
            <person name="Lu X."/>
            <person name="Lewis E.E."/>
            <person name="Goodrich-Blair H."/>
            <person name="Stock S.P."/>
            <person name="Adams B.J."/>
            <person name="Sternberg P.W."/>
            <person name="Mortazavi A."/>
        </authorList>
    </citation>
    <scope>NUCLEOTIDE SEQUENCE [LARGE SCALE GENOMIC DNA]</scope>
    <source>
        <strain evidence="4 5">ALL</strain>
    </source>
</reference>
<gene>
    <name evidence="4" type="ORF">L596_024822</name>
</gene>
<dbReference type="GO" id="GO:0047134">
    <property type="term" value="F:protein-disulfide reductase [NAD(P)H] activity"/>
    <property type="evidence" value="ECO:0007669"/>
    <property type="project" value="InterPro"/>
</dbReference>
<dbReference type="PANTHER" id="PTHR12452">
    <property type="entry name" value="42-9-9 PROTEIN-RELATED"/>
    <property type="match status" value="1"/>
</dbReference>
<evidence type="ECO:0000313" key="5">
    <source>
        <dbReference type="Proteomes" id="UP000298663"/>
    </source>
</evidence>